<dbReference type="GO" id="GO:0005737">
    <property type="term" value="C:cytoplasm"/>
    <property type="evidence" value="ECO:0007669"/>
    <property type="project" value="UniProtKB-SubCell"/>
</dbReference>
<dbReference type="InterPro" id="IPR050890">
    <property type="entry name" value="PTS_EIIA_component"/>
</dbReference>
<dbReference type="PANTHER" id="PTHR45008:SF1">
    <property type="entry name" value="PTS SYSTEM GLUCOSE-SPECIFIC EIIA COMPONENT"/>
    <property type="match status" value="1"/>
</dbReference>
<protein>
    <submittedName>
        <fullName evidence="9">Phosphotransferase system IIA component</fullName>
    </submittedName>
</protein>
<keyword evidence="6" id="KW-0418">Kinase</keyword>
<gene>
    <name evidence="9" type="ordered locus">RMDY18_00840</name>
</gene>
<dbReference type="NCBIfam" id="TIGR00830">
    <property type="entry name" value="PTBA"/>
    <property type="match status" value="1"/>
</dbReference>
<keyword evidence="2" id="KW-0813">Transport</keyword>
<feature type="region of interest" description="Disordered" evidence="7">
    <location>
        <begin position="236"/>
        <end position="255"/>
    </location>
</feature>
<evidence type="ECO:0000256" key="2">
    <source>
        <dbReference type="ARBA" id="ARBA00022448"/>
    </source>
</evidence>
<dbReference type="InterPro" id="IPR011055">
    <property type="entry name" value="Dup_hybrid_motif"/>
</dbReference>
<dbReference type="Gene3D" id="2.70.70.10">
    <property type="entry name" value="Glucose Permease (Domain IIA)"/>
    <property type="match status" value="1"/>
</dbReference>
<dbReference type="AlphaFoldDB" id="D2NQJ0"/>
<keyword evidence="3" id="KW-0762">Sugar transport</keyword>
<evidence type="ECO:0000256" key="7">
    <source>
        <dbReference type="SAM" id="MobiDB-lite"/>
    </source>
</evidence>
<dbReference type="InterPro" id="IPR001127">
    <property type="entry name" value="PTS_EIIA_1_perm"/>
</dbReference>
<organism evidence="9 10">
    <name type="scientific">Rothia mucilaginosa (strain DY-18)</name>
    <name type="common">Stomatococcus mucilaginosus</name>
    <dbReference type="NCBI Taxonomy" id="680646"/>
    <lineage>
        <taxon>Bacteria</taxon>
        <taxon>Bacillati</taxon>
        <taxon>Actinomycetota</taxon>
        <taxon>Actinomycetes</taxon>
        <taxon>Micrococcales</taxon>
        <taxon>Micrococcaceae</taxon>
        <taxon>Rothia</taxon>
    </lineage>
</organism>
<evidence type="ECO:0000256" key="4">
    <source>
        <dbReference type="ARBA" id="ARBA00022679"/>
    </source>
</evidence>
<name>D2NQJ0_ROTMD</name>
<evidence type="ECO:0000256" key="1">
    <source>
        <dbReference type="ARBA" id="ARBA00004496"/>
    </source>
</evidence>
<dbReference type="KEGG" id="rmu:RMDY18_00840"/>
<dbReference type="PANTHER" id="PTHR45008">
    <property type="entry name" value="PTS SYSTEM GLUCOSE-SPECIFIC EIIA COMPONENT"/>
    <property type="match status" value="1"/>
</dbReference>
<evidence type="ECO:0000256" key="5">
    <source>
        <dbReference type="ARBA" id="ARBA00022683"/>
    </source>
</evidence>
<keyword evidence="4 9" id="KW-0808">Transferase</keyword>
<dbReference type="STRING" id="680646.RMDY18_00840"/>
<dbReference type="PROSITE" id="PS51093">
    <property type="entry name" value="PTS_EIIA_TYPE_1"/>
    <property type="match status" value="1"/>
</dbReference>
<keyword evidence="10" id="KW-1185">Reference proteome</keyword>
<evidence type="ECO:0000256" key="6">
    <source>
        <dbReference type="ARBA" id="ARBA00022777"/>
    </source>
</evidence>
<dbReference type="Pfam" id="PF00358">
    <property type="entry name" value="PTS_EIIA_1"/>
    <property type="match status" value="1"/>
</dbReference>
<reference evidence="9 10" key="2">
    <citation type="journal article" date="2010" name="J Osaka Dent Univ">
        <title>Isolation and identification of Rothia mucilaginosa from persistent apical periodontitis lesions.</title>
        <authorList>
            <person name="Yamane K."/>
            <person name="Yoshida M."/>
            <person name="Fujihira T."/>
            <person name="Baba T."/>
            <person name="Tsuji N."/>
            <person name="Hayashi H."/>
            <person name="Sugimori C."/>
            <person name="Yamanaka T."/>
            <person name="Mashimo C."/>
            <person name="Nambu T."/>
            <person name="Kawai H."/>
            <person name="Fukushima H."/>
        </authorList>
    </citation>
    <scope>NUCLEOTIDE SEQUENCE [LARGE SCALE GENOMIC DNA]</scope>
    <source>
        <strain evidence="9 10">DY-18</strain>
    </source>
</reference>
<comment type="subcellular location">
    <subcellularLocation>
        <location evidence="1">Cytoplasm</location>
    </subcellularLocation>
</comment>
<dbReference type="EMBL" id="AP011540">
    <property type="protein sequence ID" value="BAI63916.1"/>
    <property type="molecule type" value="Genomic_DNA"/>
</dbReference>
<feature type="domain" description="PTS EIIA type-1" evidence="8">
    <location>
        <begin position="123"/>
        <end position="227"/>
    </location>
</feature>
<dbReference type="SUPFAM" id="SSF51261">
    <property type="entry name" value="Duplicated hybrid motif"/>
    <property type="match status" value="1"/>
</dbReference>
<keyword evidence="5" id="KW-0598">Phosphotransferase system</keyword>
<dbReference type="PROSITE" id="PS00371">
    <property type="entry name" value="PTS_EIIA_TYPE_1_HIS"/>
    <property type="match status" value="1"/>
</dbReference>
<dbReference type="eggNOG" id="COG2190">
    <property type="taxonomic scope" value="Bacteria"/>
</dbReference>
<dbReference type="HOGENOM" id="CLU_012312_5_1_11"/>
<sequence length="255" mass="26819">MQKCELKFQICGIFAEFESNDPQLVSYGFRCCILSAYAPECANPAIQAGAARCETKKATTPASDADASALQIHAIHSATRPEGAYMFGFGKKKKEAAAQEASSADVYVAPATGEYLPLSEVSDPVFSQGVMGDGYAVNPTAGTIVAPVAGTIALIQDTLHAFMLRTENGGEVLVHIGIDTVELGGDGFTKLANVGDKVEAGAPIIEVDWAAIEGRIPSKETMVMITNTAKFNISKDSESRRPVAAGDRVAQASKK</sequence>
<proteinExistence type="predicted"/>
<dbReference type="Proteomes" id="UP000001883">
    <property type="component" value="Chromosome"/>
</dbReference>
<reference evidence="9 10" key="3">
    <citation type="journal article" date="2010" name="Sequencing">
        <title>Complete Genome Sequence of Rothia mucilaginosa DY-18: A Clinical Isolate with Dense Meshwork-Like Structures from a Persistent Apical Periodontitis Lesion.</title>
        <authorList>
            <person name="Yamane K."/>
            <person name="Nambu T."/>
            <person name="Yamanaka T."/>
            <person name="Mashimo C."/>
            <person name="Sugimori C."/>
            <person name="Leung K.-P."/>
            <person name="Fukushima H."/>
        </authorList>
    </citation>
    <scope>NUCLEOTIDE SEQUENCE [LARGE SCALE GENOMIC DNA]</scope>
    <source>
        <strain evidence="9 10">DY-18</strain>
    </source>
</reference>
<accession>D2NQJ0</accession>
<dbReference type="GO" id="GO:0016301">
    <property type="term" value="F:kinase activity"/>
    <property type="evidence" value="ECO:0007669"/>
    <property type="project" value="UniProtKB-KW"/>
</dbReference>
<evidence type="ECO:0000259" key="8">
    <source>
        <dbReference type="PROSITE" id="PS51093"/>
    </source>
</evidence>
<dbReference type="GO" id="GO:0009401">
    <property type="term" value="P:phosphoenolpyruvate-dependent sugar phosphotransferase system"/>
    <property type="evidence" value="ECO:0007669"/>
    <property type="project" value="UniProtKB-KW"/>
</dbReference>
<evidence type="ECO:0000313" key="9">
    <source>
        <dbReference type="EMBL" id="BAI63916.1"/>
    </source>
</evidence>
<dbReference type="FunFam" id="2.70.70.10:FF:000001">
    <property type="entry name" value="PTS system glucose-specific IIA component"/>
    <property type="match status" value="1"/>
</dbReference>
<reference evidence="10" key="1">
    <citation type="submission" date="2009-07" db="EMBL/GenBank/DDBJ databases">
        <title>Complete genome sequence of Rothia mucilaginosa DJ.</title>
        <authorList>
            <person name="Yamane K."/>
            <person name="Nambu T."/>
            <person name="Mashimo C."/>
            <person name="Sugimori C."/>
            <person name="Yamanaka T."/>
            <person name="Leung K."/>
            <person name="Fukushima H."/>
        </authorList>
    </citation>
    <scope>NUCLEOTIDE SEQUENCE [LARGE SCALE GENOMIC DNA]</scope>
    <source>
        <strain evidence="10">DY-18</strain>
    </source>
</reference>
<evidence type="ECO:0000313" key="10">
    <source>
        <dbReference type="Proteomes" id="UP000001883"/>
    </source>
</evidence>
<evidence type="ECO:0000256" key="3">
    <source>
        <dbReference type="ARBA" id="ARBA00022597"/>
    </source>
</evidence>